<name>A0ABS3Q6R3_9GAMM</name>
<comment type="caution">
    <text evidence="2">The sequence shown here is derived from an EMBL/GenBank/DDBJ whole genome shotgun (WGS) entry which is preliminary data.</text>
</comment>
<accession>A0ABS3Q6R3</accession>
<keyword evidence="1" id="KW-0812">Transmembrane</keyword>
<sequence length="93" mass="10182">MSDTPNSQNNEQQNKAPGAAANYLMLSAGSIFTSMLVAGFLVGYFLDELFDTRPILMLACALLGFIGGIQKVILLTQRLDHYQPEKGKNDQES</sequence>
<keyword evidence="1" id="KW-1133">Transmembrane helix</keyword>
<organism evidence="2 3">
    <name type="scientific">Thiomicrorhabdus marina</name>
    <dbReference type="NCBI Taxonomy" id="2818442"/>
    <lineage>
        <taxon>Bacteria</taxon>
        <taxon>Pseudomonadati</taxon>
        <taxon>Pseudomonadota</taxon>
        <taxon>Gammaproteobacteria</taxon>
        <taxon>Thiotrichales</taxon>
        <taxon>Piscirickettsiaceae</taxon>
        <taxon>Thiomicrorhabdus</taxon>
    </lineage>
</organism>
<dbReference type="Proteomes" id="UP000664835">
    <property type="component" value="Unassembled WGS sequence"/>
</dbReference>
<keyword evidence="1" id="KW-0472">Membrane</keyword>
<dbReference type="RefSeq" id="WP_208150373.1">
    <property type="nucleotide sequence ID" value="NZ_JAGETV010000017.1"/>
</dbReference>
<reference evidence="2 3" key="1">
    <citation type="submission" date="2021-03" db="EMBL/GenBank/DDBJ databases">
        <title>Thiomicrorhabdus sp.nov.,novel sulfur-oxidizing bacteria isolated from coastal sediment.</title>
        <authorList>
            <person name="Liu X."/>
        </authorList>
    </citation>
    <scope>NUCLEOTIDE SEQUENCE [LARGE SCALE GENOMIC DNA]</scope>
    <source>
        <strain evidence="2 3">6S2-11</strain>
    </source>
</reference>
<dbReference type="EMBL" id="JAGETV010000017">
    <property type="protein sequence ID" value="MBO1927758.1"/>
    <property type="molecule type" value="Genomic_DNA"/>
</dbReference>
<dbReference type="Pfam" id="PF09527">
    <property type="entry name" value="ATPase_gene1"/>
    <property type="match status" value="1"/>
</dbReference>
<feature type="transmembrane region" description="Helical" evidence="1">
    <location>
        <begin position="21"/>
        <end position="43"/>
    </location>
</feature>
<proteinExistence type="predicted"/>
<evidence type="ECO:0000313" key="3">
    <source>
        <dbReference type="Proteomes" id="UP000664835"/>
    </source>
</evidence>
<feature type="transmembrane region" description="Helical" evidence="1">
    <location>
        <begin position="55"/>
        <end position="76"/>
    </location>
</feature>
<evidence type="ECO:0000256" key="1">
    <source>
        <dbReference type="SAM" id="Phobius"/>
    </source>
</evidence>
<protein>
    <submittedName>
        <fullName evidence="2">AtpZ/AtpI family protein</fullName>
    </submittedName>
</protein>
<keyword evidence="3" id="KW-1185">Reference proteome</keyword>
<evidence type="ECO:0000313" key="2">
    <source>
        <dbReference type="EMBL" id="MBO1927758.1"/>
    </source>
</evidence>
<dbReference type="InterPro" id="IPR032820">
    <property type="entry name" value="ATPase_put"/>
</dbReference>
<gene>
    <name evidence="2" type="ORF">J3998_09235</name>
</gene>